<accession>A0A2A4CN22</accession>
<comment type="caution">
    <text evidence="1">The sequence shown here is derived from an EMBL/GenBank/DDBJ whole genome shotgun (WGS) entry which is preliminary data.</text>
</comment>
<evidence type="ECO:0000313" key="2">
    <source>
        <dbReference type="Proteomes" id="UP000243507"/>
    </source>
</evidence>
<evidence type="ECO:0000313" key="1">
    <source>
        <dbReference type="EMBL" id="PCD75539.1"/>
    </source>
</evidence>
<name>A0A2A4CN22_9RHOB</name>
<dbReference type="InterPro" id="IPR021270">
    <property type="entry name" value="DUF2849"/>
</dbReference>
<protein>
    <submittedName>
        <fullName evidence="1">Sulfite reductase</fullName>
    </submittedName>
</protein>
<dbReference type="Pfam" id="PF11011">
    <property type="entry name" value="DUF2849"/>
    <property type="match status" value="1"/>
</dbReference>
<proteinExistence type="predicted"/>
<keyword evidence="2" id="KW-1185">Reference proteome</keyword>
<dbReference type="EMBL" id="NTJD01000016">
    <property type="protein sequence ID" value="PCD75539.1"/>
    <property type="molecule type" value="Genomic_DNA"/>
</dbReference>
<reference evidence="1 2" key="1">
    <citation type="submission" date="2017-09" db="EMBL/GenBank/DDBJ databases">
        <title>A multilocus sequence analysis scheme for characterization of bacteria in the genus Thioclava.</title>
        <authorList>
            <person name="Liu Y."/>
            <person name="Shao Z."/>
        </authorList>
    </citation>
    <scope>NUCLEOTIDE SEQUENCE [LARGE SCALE GENOMIC DNA]</scope>
    <source>
        <strain evidence="1 2">CAU 1312</strain>
    </source>
</reference>
<dbReference type="RefSeq" id="WP_096434564.1">
    <property type="nucleotide sequence ID" value="NZ_NTJD01000016.1"/>
</dbReference>
<dbReference type="Proteomes" id="UP000243507">
    <property type="component" value="Unassembled WGS sequence"/>
</dbReference>
<sequence length="100" mass="10891">MARAFQPKVLTANHLRSGAVVWRTVDGRWSADPREAELLTDEADAEVLLLKAQGEALEVIGPYLAEARPGLQGPELVHIRERLRATGPSAGLRVTQLEAL</sequence>
<dbReference type="AlphaFoldDB" id="A0A2A4CN22"/>
<gene>
    <name evidence="1" type="ORF">CLN94_13630</name>
</gene>
<dbReference type="OrthoDB" id="5738806at2"/>
<organism evidence="1 2">
    <name type="scientific">Pseudothioclava arenosa</name>
    <dbReference type="NCBI Taxonomy" id="1795308"/>
    <lineage>
        <taxon>Bacteria</taxon>
        <taxon>Pseudomonadati</taxon>
        <taxon>Pseudomonadota</taxon>
        <taxon>Alphaproteobacteria</taxon>
        <taxon>Rhodobacterales</taxon>
        <taxon>Paracoccaceae</taxon>
        <taxon>Pseudothioclava</taxon>
    </lineage>
</organism>